<dbReference type="EMBL" id="BEHY01000005">
    <property type="protein sequence ID" value="GBD08194.1"/>
    <property type="molecule type" value="Genomic_DNA"/>
</dbReference>
<dbReference type="AlphaFoldDB" id="A0A2H5Y436"/>
<reference evidence="3" key="1">
    <citation type="submission" date="2017-09" db="EMBL/GenBank/DDBJ databases">
        <title>Metaegenomics of thermophilic ammonia-oxidizing enrichment culture.</title>
        <authorList>
            <person name="Kato S."/>
            <person name="Suzuki K."/>
        </authorList>
    </citation>
    <scope>NUCLEOTIDE SEQUENCE [LARGE SCALE GENOMIC DNA]</scope>
</reference>
<gene>
    <name evidence="2" type="primary">ugpQ</name>
    <name evidence="2" type="ORF">HRbin22_00427</name>
</gene>
<protein>
    <submittedName>
        <fullName evidence="2">Glycerophosphodiester phosphodiesterase, cytoplasmic</fullName>
        <ecNumber evidence="2">3.1.4.46</ecNumber>
    </submittedName>
</protein>
<dbReference type="PANTHER" id="PTHR46211">
    <property type="entry name" value="GLYCEROPHOSPHORYL DIESTER PHOSPHODIESTERASE"/>
    <property type="match status" value="1"/>
</dbReference>
<dbReference type="SUPFAM" id="SSF51695">
    <property type="entry name" value="PLC-like phosphodiesterases"/>
    <property type="match status" value="1"/>
</dbReference>
<organism evidence="2 3">
    <name type="scientific">Candidatus Thermoflexus japonica</name>
    <dbReference type="NCBI Taxonomy" id="2035417"/>
    <lineage>
        <taxon>Bacteria</taxon>
        <taxon>Bacillati</taxon>
        <taxon>Chloroflexota</taxon>
        <taxon>Thermoflexia</taxon>
        <taxon>Thermoflexales</taxon>
        <taxon>Thermoflexaceae</taxon>
        <taxon>Thermoflexus</taxon>
    </lineage>
</organism>
<dbReference type="PROSITE" id="PS51704">
    <property type="entry name" value="GP_PDE"/>
    <property type="match status" value="1"/>
</dbReference>
<comment type="caution">
    <text evidence="2">The sequence shown here is derived from an EMBL/GenBank/DDBJ whole genome shotgun (WGS) entry which is preliminary data.</text>
</comment>
<keyword evidence="2" id="KW-0378">Hydrolase</keyword>
<dbReference type="Proteomes" id="UP000236642">
    <property type="component" value="Unassembled WGS sequence"/>
</dbReference>
<proteinExistence type="predicted"/>
<dbReference type="Gene3D" id="3.20.20.190">
    <property type="entry name" value="Phosphatidylinositol (PI) phosphodiesterase"/>
    <property type="match status" value="1"/>
</dbReference>
<feature type="domain" description="GP-PDE" evidence="1">
    <location>
        <begin position="233"/>
        <end position="461"/>
    </location>
</feature>
<evidence type="ECO:0000259" key="1">
    <source>
        <dbReference type="PROSITE" id="PS51704"/>
    </source>
</evidence>
<evidence type="ECO:0000313" key="2">
    <source>
        <dbReference type="EMBL" id="GBD08194.1"/>
    </source>
</evidence>
<accession>A0A2H5Y436</accession>
<name>A0A2H5Y436_9CHLR</name>
<dbReference type="PANTHER" id="PTHR46211:SF14">
    <property type="entry name" value="GLYCEROPHOSPHODIESTER PHOSPHODIESTERASE"/>
    <property type="match status" value="1"/>
</dbReference>
<dbReference type="GO" id="GO:0006629">
    <property type="term" value="P:lipid metabolic process"/>
    <property type="evidence" value="ECO:0007669"/>
    <property type="project" value="InterPro"/>
</dbReference>
<dbReference type="Pfam" id="PF03009">
    <property type="entry name" value="GDPD"/>
    <property type="match status" value="1"/>
</dbReference>
<dbReference type="CDD" id="cd08556">
    <property type="entry name" value="GDPD"/>
    <property type="match status" value="1"/>
</dbReference>
<dbReference type="InterPro" id="IPR017946">
    <property type="entry name" value="PLC-like_Pdiesterase_TIM-brl"/>
</dbReference>
<dbReference type="GO" id="GO:0008889">
    <property type="term" value="F:glycerophosphodiester phosphodiesterase activity"/>
    <property type="evidence" value="ECO:0007669"/>
    <property type="project" value="UniProtKB-EC"/>
</dbReference>
<dbReference type="InterPro" id="IPR030395">
    <property type="entry name" value="GP_PDE_dom"/>
</dbReference>
<sequence length="466" mass="52520">MSWDRGSDLHHLALRHTPVLLLDRAEPFRVEGVGYAVLDRGTFSPTFPRRLMVEPPACQVIEYAIEWDADIGHLYELEHVWVYLDREGMVVRVEASWHGTYREMVADGRIPLEDGHPILYVEPGKHAMAPSPTWFQERSARTLRECTRLAGAGGIWLNPLYGFPAIKSPQTDRLARTYLRRKAFTPTWIFDRRLEISPELLRPIRELLFEIPRRLQTLIERLERDIPEEERDLLIIAHRGASAKAPENTLAAIRQAAMDDADAVELDVQVTADGIPVLHHDAEVRWLDGTLRPLGDVFLSELRIARPEIPTLAEALELCREVGLGAYLDLKAPEAVEPAALIVQQTGMLPFVIFGAREPVTLHAVRRVLPWAYRSIMFEGLETDPIALAEAADAHYVHPCWEGRSARPEEQLTSTWVKRVHASGLGIISWHEEQPIALKALKAVGVDAVTTDRPDLAAQVFRSKGA</sequence>
<dbReference type="EC" id="3.1.4.46" evidence="2"/>
<evidence type="ECO:0000313" key="3">
    <source>
        <dbReference type="Proteomes" id="UP000236642"/>
    </source>
</evidence>